<keyword evidence="3" id="KW-1185">Reference proteome</keyword>
<gene>
    <name evidence="2" type="ORF">MBESOW_P3970</name>
</gene>
<reference evidence="2 3" key="1">
    <citation type="submission" date="2014-12" db="EMBL/GenBank/DDBJ databases">
        <title>Whole genome sequencing of Sphingobium xenophagum OW59.</title>
        <authorList>
            <person name="Ohta Y."/>
            <person name="Nishi S."/>
            <person name="Hatada Y."/>
        </authorList>
    </citation>
    <scope>NUCLEOTIDE SEQUENCE [LARGE SCALE GENOMIC DNA]</scope>
    <source>
        <strain evidence="2 3">OW59</strain>
    </source>
</reference>
<accession>A0A401J7V8</accession>
<evidence type="ECO:0000313" key="2">
    <source>
        <dbReference type="EMBL" id="GBH32739.1"/>
    </source>
</evidence>
<dbReference type="AlphaFoldDB" id="A0A401J7V8"/>
<proteinExistence type="predicted"/>
<organism evidence="2 3">
    <name type="scientific">Sphingobium xenophagum</name>
    <dbReference type="NCBI Taxonomy" id="121428"/>
    <lineage>
        <taxon>Bacteria</taxon>
        <taxon>Pseudomonadati</taxon>
        <taxon>Pseudomonadota</taxon>
        <taxon>Alphaproteobacteria</taxon>
        <taxon>Sphingomonadales</taxon>
        <taxon>Sphingomonadaceae</taxon>
        <taxon>Sphingobium</taxon>
    </lineage>
</organism>
<dbReference type="Proteomes" id="UP000290975">
    <property type="component" value="Unassembled WGS sequence"/>
</dbReference>
<sequence>MSPADVWRASEPARLPDNADIGIAAFEFLRRNPAYNHDFDQIARRKNPDRKEEAFTAQRWGLRFPGRS</sequence>
<dbReference type="RefSeq" id="WP_037488898.1">
    <property type="nucleotide sequence ID" value="NZ_BBQY01000045.1"/>
</dbReference>
<name>A0A401J7V8_SPHXE</name>
<protein>
    <recommendedName>
        <fullName evidence="1">Transcriptional regulator-like domain-containing protein</fullName>
    </recommendedName>
</protein>
<comment type="caution">
    <text evidence="2">The sequence shown here is derived from an EMBL/GenBank/DDBJ whole genome shotgun (WGS) entry which is preliminary data.</text>
</comment>
<dbReference type="InterPro" id="IPR045465">
    <property type="entry name" value="Trans_reg_dom"/>
</dbReference>
<evidence type="ECO:0000313" key="3">
    <source>
        <dbReference type="Proteomes" id="UP000290975"/>
    </source>
</evidence>
<dbReference type="Pfam" id="PF20109">
    <property type="entry name" value="Trans_reg_dom"/>
    <property type="match status" value="1"/>
</dbReference>
<evidence type="ECO:0000259" key="1">
    <source>
        <dbReference type="Pfam" id="PF20109"/>
    </source>
</evidence>
<dbReference type="EMBL" id="BBQY01000045">
    <property type="protein sequence ID" value="GBH32739.1"/>
    <property type="molecule type" value="Genomic_DNA"/>
</dbReference>
<feature type="domain" description="Transcriptional regulator-like" evidence="1">
    <location>
        <begin position="7"/>
        <end position="65"/>
    </location>
</feature>